<dbReference type="GO" id="GO:0015074">
    <property type="term" value="P:DNA integration"/>
    <property type="evidence" value="ECO:0007669"/>
    <property type="project" value="InterPro"/>
</dbReference>
<dbReference type="SUPFAM" id="SSF53098">
    <property type="entry name" value="Ribonuclease H-like"/>
    <property type="match status" value="1"/>
</dbReference>
<name>A0A1M6PMI5_9CLOT</name>
<evidence type="ECO:0000313" key="4">
    <source>
        <dbReference type="Proteomes" id="UP000184080"/>
    </source>
</evidence>
<feature type="non-terminal residue" evidence="3">
    <location>
        <position position="1"/>
    </location>
</feature>
<dbReference type="PROSITE" id="PS50994">
    <property type="entry name" value="INTEGRASE"/>
    <property type="match status" value="1"/>
</dbReference>
<dbReference type="InterPro" id="IPR050900">
    <property type="entry name" value="Transposase_IS3/IS150/IS904"/>
</dbReference>
<dbReference type="Pfam" id="PF00665">
    <property type="entry name" value="rve"/>
    <property type="match status" value="1"/>
</dbReference>
<dbReference type="PANTHER" id="PTHR46889">
    <property type="entry name" value="TRANSPOSASE INSF FOR INSERTION SEQUENCE IS3B-RELATED"/>
    <property type="match status" value="1"/>
</dbReference>
<gene>
    <name evidence="3" type="ORF">SAMN05444401_0566</name>
</gene>
<dbReference type="NCBIfam" id="NF033516">
    <property type="entry name" value="transpos_IS3"/>
    <property type="match status" value="1"/>
</dbReference>
<dbReference type="Gene3D" id="3.30.420.10">
    <property type="entry name" value="Ribonuclease H-like superfamily/Ribonuclease H"/>
    <property type="match status" value="1"/>
</dbReference>
<dbReference type="InterPro" id="IPR048020">
    <property type="entry name" value="Transpos_IS3"/>
</dbReference>
<proteinExistence type="predicted"/>
<dbReference type="STRING" id="1121298.SAMN05444401_0566"/>
<dbReference type="GO" id="GO:0003676">
    <property type="term" value="F:nucleic acid binding"/>
    <property type="evidence" value="ECO:0007669"/>
    <property type="project" value="InterPro"/>
</dbReference>
<dbReference type="InterPro" id="IPR001584">
    <property type="entry name" value="Integrase_cat-core"/>
</dbReference>
<dbReference type="InterPro" id="IPR012337">
    <property type="entry name" value="RNaseH-like_sf"/>
</dbReference>
<comment type="function">
    <text evidence="1">Involved in the transposition of the insertion sequence.</text>
</comment>
<dbReference type="InterPro" id="IPR036397">
    <property type="entry name" value="RNaseH_sf"/>
</dbReference>
<dbReference type="InterPro" id="IPR025948">
    <property type="entry name" value="HTH-like_dom"/>
</dbReference>
<organism evidence="3 4">
    <name type="scientific">Clostridium amylolyticum</name>
    <dbReference type="NCBI Taxonomy" id="1121298"/>
    <lineage>
        <taxon>Bacteria</taxon>
        <taxon>Bacillati</taxon>
        <taxon>Bacillota</taxon>
        <taxon>Clostridia</taxon>
        <taxon>Eubacteriales</taxon>
        <taxon>Clostridiaceae</taxon>
        <taxon>Clostridium</taxon>
    </lineage>
</organism>
<sequence>ILRILGLKKSTYYRRKKLADEKVKSLGRAEGNIPGFSYNVVNFKINDLIIQKYISEIKSTEFCTFYGYKKVTAVLKRKYLLKINKKKVYRLMSVMGMIRDKKQPVRQYKRICKNHTVTNSNQLWEMDTKYIYIAGTRQVAYLASIIDVFDRSILAYKLSLSPNAESAQEALIMAFYNRGLKDKEGLTLRTDNGSQFVAHTFEKFCIKEKITHERIPVKSPNYNAHIESYHRYLQDECLTGKLFNSLEEAEDVIDNFVYGYNKVRIHSSIDYRTPYGFYNLKDSNFKSKLVIRI</sequence>
<protein>
    <submittedName>
        <fullName evidence="3">Putative transposase</fullName>
    </submittedName>
</protein>
<keyword evidence="4" id="KW-1185">Reference proteome</keyword>
<evidence type="ECO:0000259" key="2">
    <source>
        <dbReference type="PROSITE" id="PS50994"/>
    </source>
</evidence>
<dbReference type="Pfam" id="PF13333">
    <property type="entry name" value="rve_2"/>
    <property type="match status" value="1"/>
</dbReference>
<dbReference type="EMBL" id="FQZO01000019">
    <property type="protein sequence ID" value="SHK09165.1"/>
    <property type="molecule type" value="Genomic_DNA"/>
</dbReference>
<reference evidence="3 4" key="1">
    <citation type="submission" date="2016-11" db="EMBL/GenBank/DDBJ databases">
        <authorList>
            <person name="Jaros S."/>
            <person name="Januszkiewicz K."/>
            <person name="Wedrychowicz H."/>
        </authorList>
    </citation>
    <scope>NUCLEOTIDE SEQUENCE [LARGE SCALE GENOMIC DNA]</scope>
    <source>
        <strain evidence="3 4">DSM 21864</strain>
    </source>
</reference>
<dbReference type="Proteomes" id="UP000184080">
    <property type="component" value="Unassembled WGS sequence"/>
</dbReference>
<feature type="domain" description="Integrase catalytic" evidence="2">
    <location>
        <begin position="100"/>
        <end position="282"/>
    </location>
</feature>
<dbReference type="PANTHER" id="PTHR46889:SF4">
    <property type="entry name" value="TRANSPOSASE INSO FOR INSERTION SEQUENCE ELEMENT IS911B-RELATED"/>
    <property type="match status" value="1"/>
</dbReference>
<dbReference type="AlphaFoldDB" id="A0A1M6PMI5"/>
<accession>A0A1M6PMI5</accession>
<dbReference type="Pfam" id="PF13276">
    <property type="entry name" value="HTH_21"/>
    <property type="match status" value="1"/>
</dbReference>
<evidence type="ECO:0000256" key="1">
    <source>
        <dbReference type="ARBA" id="ARBA00002286"/>
    </source>
</evidence>
<evidence type="ECO:0000313" key="3">
    <source>
        <dbReference type="EMBL" id="SHK09165.1"/>
    </source>
</evidence>